<dbReference type="Proteomes" id="UP000316621">
    <property type="component" value="Chromosome 5"/>
</dbReference>
<proteinExistence type="predicted"/>
<reference evidence="2 3" key="1">
    <citation type="journal article" date="2018" name="Science">
        <title>The opium poppy genome and morphinan production.</title>
        <authorList>
            <person name="Guo L."/>
            <person name="Winzer T."/>
            <person name="Yang X."/>
            <person name="Li Y."/>
            <person name="Ning Z."/>
            <person name="He Z."/>
            <person name="Teodor R."/>
            <person name="Lu Y."/>
            <person name="Bowser T.A."/>
            <person name="Graham I.A."/>
            <person name="Ye K."/>
        </authorList>
    </citation>
    <scope>NUCLEOTIDE SEQUENCE [LARGE SCALE GENOMIC DNA]</scope>
    <source>
        <strain evidence="3">cv. HN1</strain>
        <tissue evidence="2">Leaves</tissue>
    </source>
</reference>
<dbReference type="AlphaFoldDB" id="A0A4Y7JKG9"/>
<feature type="compositionally biased region" description="Basic and acidic residues" evidence="1">
    <location>
        <begin position="74"/>
        <end position="84"/>
    </location>
</feature>
<protein>
    <submittedName>
        <fullName evidence="2">Uncharacterized protein</fullName>
    </submittedName>
</protein>
<dbReference type="Gramene" id="RZC60471">
    <property type="protein sequence ID" value="RZC60471"/>
    <property type="gene ID" value="C5167_022251"/>
</dbReference>
<evidence type="ECO:0000313" key="2">
    <source>
        <dbReference type="EMBL" id="RZC60471.1"/>
    </source>
</evidence>
<name>A0A4Y7JKG9_PAPSO</name>
<gene>
    <name evidence="2" type="ORF">C5167_022251</name>
</gene>
<organism evidence="2 3">
    <name type="scientific">Papaver somniferum</name>
    <name type="common">Opium poppy</name>
    <dbReference type="NCBI Taxonomy" id="3469"/>
    <lineage>
        <taxon>Eukaryota</taxon>
        <taxon>Viridiplantae</taxon>
        <taxon>Streptophyta</taxon>
        <taxon>Embryophyta</taxon>
        <taxon>Tracheophyta</taxon>
        <taxon>Spermatophyta</taxon>
        <taxon>Magnoliopsida</taxon>
        <taxon>Ranunculales</taxon>
        <taxon>Papaveraceae</taxon>
        <taxon>Papaveroideae</taxon>
        <taxon>Papaver</taxon>
    </lineage>
</organism>
<keyword evidence="3" id="KW-1185">Reference proteome</keyword>
<feature type="compositionally biased region" description="Basic and acidic residues" evidence="1">
    <location>
        <begin position="56"/>
        <end position="67"/>
    </location>
</feature>
<dbReference type="EMBL" id="CM010719">
    <property type="protein sequence ID" value="RZC60471.1"/>
    <property type="molecule type" value="Genomic_DNA"/>
</dbReference>
<evidence type="ECO:0000313" key="3">
    <source>
        <dbReference type="Proteomes" id="UP000316621"/>
    </source>
</evidence>
<sequence length="356" mass="40197">MQGGESDPLVDSCTLEIKRDSDESLEINGDSDESEDADDDEDADESDGAEDDENVKDEVVSQGKVDEGTDPEFDFCRPLKEEKPSSSQGKVDEGSDPEFDSCRPSKQEKPSQEAVNKLKEMRALLPWTVKVDGIYYFYIHGYLRGGGYGGYGIVILNSSREPIDAYCRASKGESYMYHLMMGMKRGLQIASKRGIHRYDAANAHICWKYLSMRMGLTGAILNELVPVIKGIIKLQYDTKFKYREYCFSFSIDAAYYAARCGEQALLRQEAELPGEEQKIEMKMQHPQKLTPIVKSEKTSLGCECWYVLQRGGSPRKLTDLPAVKSQMQDTETPKFLEKHNTKFQNLAILMLESCEL</sequence>
<accession>A0A4Y7JKG9</accession>
<evidence type="ECO:0000256" key="1">
    <source>
        <dbReference type="SAM" id="MobiDB-lite"/>
    </source>
</evidence>
<feature type="compositionally biased region" description="Acidic residues" evidence="1">
    <location>
        <begin position="23"/>
        <end position="55"/>
    </location>
</feature>
<feature type="compositionally biased region" description="Basic and acidic residues" evidence="1">
    <location>
        <begin position="100"/>
        <end position="114"/>
    </location>
</feature>
<feature type="region of interest" description="Disordered" evidence="1">
    <location>
        <begin position="1"/>
        <end position="114"/>
    </location>
</feature>